<dbReference type="Gene3D" id="3.20.20.240">
    <property type="entry name" value="Methylmalonyl-CoA mutase"/>
    <property type="match status" value="1"/>
</dbReference>
<dbReference type="InterPro" id="IPR016176">
    <property type="entry name" value="Cbl-dep_enz_cat"/>
</dbReference>
<evidence type="ECO:0000313" key="3">
    <source>
        <dbReference type="EMBL" id="SVA38021.1"/>
    </source>
</evidence>
<dbReference type="SUPFAM" id="SSF51703">
    <property type="entry name" value="Cobalamin (vitamin B12)-dependent enzymes"/>
    <property type="match status" value="1"/>
</dbReference>
<proteinExistence type="predicted"/>
<dbReference type="GO" id="GO:0004494">
    <property type="term" value="F:methylmalonyl-CoA mutase activity"/>
    <property type="evidence" value="ECO:0007669"/>
    <property type="project" value="InterPro"/>
</dbReference>
<sequence>VGKRKKSQREELKKWQADVKNSPARDYNFDSISGRSLELLYSPQKIDDEYIEKLGFPGQYPYTRGVHANMYRGKLWTMRQFSGFGTPEDSNERYHYLLKQGQTGLSIAYDMPTLMGYDPDHPISLGEVGKCGVNVASLRDMEILLKDIDLGKVSISQTINGPAMILLAFYVALAENQGVPLDKLRGTLQNDILKEFTAQKEWIFPPEPSMRIITDMLAFCTENMPQYNTISISGYHIREAGSTAGQELAFTLADGFTYIEYALNAGLQIDDFAPRLSFFFNSHLDFFEEIAKFRAARRIWARHLKENYGAKNERSWKLRFHAQTAGCSLTAQQPENNISRTAFQAIAAVFGGAQSLHTNSMDETLALPSEKAAEIALRTQQLIAYETGVANVADPLGGSWLIESLTDQLEQEAEKYFEEIEHLGGVIQAIEKGYFQREIARSAKSYQKLVDEKQLFIVGVNQFDKDDENIDIPILEIGPEVEQIQVKAVNELKNTRNETAVQQALYKIRETCANGGNIMPPIIEAAKVYVTLGEIVTAMKAEFGEWQEAAVF</sequence>
<feature type="non-terminal residue" evidence="3">
    <location>
        <position position="1"/>
    </location>
</feature>
<dbReference type="EMBL" id="UINC01008448">
    <property type="protein sequence ID" value="SVA38021.1"/>
    <property type="molecule type" value="Genomic_DNA"/>
</dbReference>
<evidence type="ECO:0000256" key="1">
    <source>
        <dbReference type="ARBA" id="ARBA00023235"/>
    </source>
</evidence>
<evidence type="ECO:0000259" key="2">
    <source>
        <dbReference type="Pfam" id="PF01642"/>
    </source>
</evidence>
<keyword evidence="1" id="KW-0413">Isomerase</keyword>
<protein>
    <recommendedName>
        <fullName evidence="2">Methylmalonyl-CoA mutase alpha/beta chain catalytic domain-containing protein</fullName>
    </recommendedName>
</protein>
<dbReference type="CDD" id="cd03680">
    <property type="entry name" value="MM_CoA_mutase_ICM_like"/>
    <property type="match status" value="1"/>
</dbReference>
<reference evidence="3" key="1">
    <citation type="submission" date="2018-05" db="EMBL/GenBank/DDBJ databases">
        <authorList>
            <person name="Lanie J.A."/>
            <person name="Ng W.-L."/>
            <person name="Kazmierczak K.M."/>
            <person name="Andrzejewski T.M."/>
            <person name="Davidsen T.M."/>
            <person name="Wayne K.J."/>
            <person name="Tettelin H."/>
            <person name="Glass J.I."/>
            <person name="Rusch D."/>
            <person name="Podicherti R."/>
            <person name="Tsui H.-C.T."/>
            <person name="Winkler M.E."/>
        </authorList>
    </citation>
    <scope>NUCLEOTIDE SEQUENCE</scope>
</reference>
<organism evidence="3">
    <name type="scientific">marine metagenome</name>
    <dbReference type="NCBI Taxonomy" id="408172"/>
    <lineage>
        <taxon>unclassified sequences</taxon>
        <taxon>metagenomes</taxon>
        <taxon>ecological metagenomes</taxon>
    </lineage>
</organism>
<dbReference type="InterPro" id="IPR006099">
    <property type="entry name" value="MeMalonylCoA_mutase_a/b_cat"/>
</dbReference>
<dbReference type="Pfam" id="PF01642">
    <property type="entry name" value="MM_CoA_mutase"/>
    <property type="match status" value="1"/>
</dbReference>
<dbReference type="PANTHER" id="PTHR48101:SF1">
    <property type="entry name" value="METHYLMALONYL-COA MUTASE, LARGE SUBUNIT"/>
    <property type="match status" value="1"/>
</dbReference>
<dbReference type="AlphaFoldDB" id="A0A381VDB8"/>
<dbReference type="GO" id="GO:0031419">
    <property type="term" value="F:cobalamin binding"/>
    <property type="evidence" value="ECO:0007669"/>
    <property type="project" value="InterPro"/>
</dbReference>
<dbReference type="PANTHER" id="PTHR48101">
    <property type="entry name" value="METHYLMALONYL-COA MUTASE, MITOCHONDRIAL-RELATED"/>
    <property type="match status" value="1"/>
</dbReference>
<dbReference type="NCBIfam" id="TIGR00641">
    <property type="entry name" value="acid_CoA_mut_N"/>
    <property type="match status" value="1"/>
</dbReference>
<name>A0A381VDB8_9ZZZZ</name>
<dbReference type="InterPro" id="IPR006098">
    <property type="entry name" value="MMCoA_mutase_a_cat"/>
</dbReference>
<accession>A0A381VDB8</accession>
<gene>
    <name evidence="3" type="ORF">METZ01_LOCUS90875</name>
</gene>
<feature type="domain" description="Methylmalonyl-CoA mutase alpha/beta chain catalytic" evidence="2">
    <location>
        <begin position="33"/>
        <end position="545"/>
    </location>
</feature>